<dbReference type="Proteomes" id="UP000807504">
    <property type="component" value="Unassembled WGS sequence"/>
</dbReference>
<protein>
    <submittedName>
        <fullName evidence="9">C2H2 finger domain transcription factor crzA like protein</fullName>
    </submittedName>
</protein>
<sequence length="654" mass="74615">MAPYLCPYCRRMVTYNDNHPCYIYMIEDYENSLRQPNESNERNSKYNYAKFPLTLNDSSGNLPNENERSKYLMNDFETTFSGSSGTDIENQRGPDVSDQIYATTDDECKMSLEDSKSRSLNKDKKNFMDYLECVIRNSFSDNNNISRTAESTANFDLPPGCNEPKNGKVQVSEDVIDEHISPGMHTKGYNNKKKIATDLKEPISTKEDDHAVAGSSGFCSGKKKFPQIFIKKDTPKTNYRTHTDDRHFICVICNKQFSKKSNRDQHYRTHTGETPYVCDGITSKLYLCQLCDNVVTYGENPPCFFYKNYDSVYSLQKRGNLDEKAKDKCVENSNDSFRHSSQADQQNESKKSELIHLSLFQNNEEVKSLSSNGNRCRTLAESSNNAQICNPCDISYFNLISEVQMIEVAAKENTSILVSSENVESRYRLETDQRESCKKTEAVTRSSTFDIQKERGLGVSGVMHTTDDGCKMYLENSKWQSLNKDKNNFIYFLECVINKTISDSNNISGIVSLNVNSVLPHGSKELKNSKRQVSEGETDGLTSLEVQSQVHNKKKKMATDVKKLNSTKKDDDAVTGPSGMCPRKKKFSCRLCSKEFTLQHNLYRHYRTHTGDKPYKCYMAEVQSKEKVTFIASSENFKSVHRPELAIVKLMKIR</sequence>
<evidence type="ECO:0000256" key="5">
    <source>
        <dbReference type="ARBA" id="ARBA00022833"/>
    </source>
</evidence>
<dbReference type="SMART" id="SM00355">
    <property type="entry name" value="ZnF_C2H2"/>
    <property type="match status" value="2"/>
</dbReference>
<keyword evidence="5" id="KW-0862">Zinc</keyword>
<dbReference type="AlphaFoldDB" id="A0A8T0FCV4"/>
<name>A0A8T0FCV4_ARGBR</name>
<dbReference type="PROSITE" id="PS00028">
    <property type="entry name" value="ZINC_FINGER_C2H2_1"/>
    <property type="match status" value="2"/>
</dbReference>
<feature type="domain" description="C2H2-type" evidence="8">
    <location>
        <begin position="587"/>
        <end position="614"/>
    </location>
</feature>
<dbReference type="InterPro" id="IPR050717">
    <property type="entry name" value="C2H2-ZF_Transcription_Reg"/>
</dbReference>
<dbReference type="InterPro" id="IPR013087">
    <property type="entry name" value="Znf_C2H2_type"/>
</dbReference>
<comment type="caution">
    <text evidence="9">The sequence shown here is derived from an EMBL/GenBank/DDBJ whole genome shotgun (WGS) entry which is preliminary data.</text>
</comment>
<feature type="domain" description="C2H2-type" evidence="8">
    <location>
        <begin position="248"/>
        <end position="275"/>
    </location>
</feature>
<keyword evidence="6" id="KW-0539">Nucleus</keyword>
<evidence type="ECO:0000256" key="6">
    <source>
        <dbReference type="ARBA" id="ARBA00023242"/>
    </source>
</evidence>
<evidence type="ECO:0000313" key="9">
    <source>
        <dbReference type="EMBL" id="KAF8788185.1"/>
    </source>
</evidence>
<evidence type="ECO:0000259" key="8">
    <source>
        <dbReference type="PROSITE" id="PS50157"/>
    </source>
</evidence>
<keyword evidence="2" id="KW-0479">Metal-binding</keyword>
<evidence type="ECO:0000256" key="2">
    <source>
        <dbReference type="ARBA" id="ARBA00022723"/>
    </source>
</evidence>
<dbReference type="PROSITE" id="PS50157">
    <property type="entry name" value="ZINC_FINGER_C2H2_2"/>
    <property type="match status" value="2"/>
</dbReference>
<keyword evidence="10" id="KW-1185">Reference proteome</keyword>
<dbReference type="Pfam" id="PF00096">
    <property type="entry name" value="zf-C2H2"/>
    <property type="match status" value="2"/>
</dbReference>
<dbReference type="GO" id="GO:0000977">
    <property type="term" value="F:RNA polymerase II transcription regulatory region sequence-specific DNA binding"/>
    <property type="evidence" value="ECO:0007669"/>
    <property type="project" value="TreeGrafter"/>
</dbReference>
<comment type="subcellular location">
    <subcellularLocation>
        <location evidence="1">Nucleus</location>
    </subcellularLocation>
</comment>
<dbReference type="Gene3D" id="3.30.160.60">
    <property type="entry name" value="Classic Zinc Finger"/>
    <property type="match status" value="2"/>
</dbReference>
<dbReference type="EMBL" id="JABXBU010000015">
    <property type="protein sequence ID" value="KAF8788185.1"/>
    <property type="molecule type" value="Genomic_DNA"/>
</dbReference>
<dbReference type="GO" id="GO:0000981">
    <property type="term" value="F:DNA-binding transcription factor activity, RNA polymerase II-specific"/>
    <property type="evidence" value="ECO:0007669"/>
    <property type="project" value="TreeGrafter"/>
</dbReference>
<keyword evidence="4 7" id="KW-0863">Zinc-finger</keyword>
<reference evidence="9" key="1">
    <citation type="journal article" date="2020" name="bioRxiv">
        <title>Chromosome-level reference genome of the European wasp spider Argiope bruennichi: a resource for studies on range expansion and evolutionary adaptation.</title>
        <authorList>
            <person name="Sheffer M.M."/>
            <person name="Hoppe A."/>
            <person name="Krehenwinkel H."/>
            <person name="Uhl G."/>
            <person name="Kuss A.W."/>
            <person name="Jensen L."/>
            <person name="Jensen C."/>
            <person name="Gillespie R.G."/>
            <person name="Hoff K.J."/>
            <person name="Prost S."/>
        </authorList>
    </citation>
    <scope>NUCLEOTIDE SEQUENCE</scope>
</reference>
<proteinExistence type="predicted"/>
<accession>A0A8T0FCV4</accession>
<evidence type="ECO:0000313" key="10">
    <source>
        <dbReference type="Proteomes" id="UP000807504"/>
    </source>
</evidence>
<dbReference type="PANTHER" id="PTHR14196">
    <property type="entry name" value="ODD-SKIPPED - RELATED"/>
    <property type="match status" value="1"/>
</dbReference>
<dbReference type="GO" id="GO:0005634">
    <property type="term" value="C:nucleus"/>
    <property type="evidence" value="ECO:0007669"/>
    <property type="project" value="UniProtKB-SubCell"/>
</dbReference>
<dbReference type="PANTHER" id="PTHR14196:SF12">
    <property type="entry name" value="ZINC FINGER PROTEIN 208-LIKE"/>
    <property type="match status" value="1"/>
</dbReference>
<organism evidence="9 10">
    <name type="scientific">Argiope bruennichi</name>
    <name type="common">Wasp spider</name>
    <name type="synonym">Aranea bruennichi</name>
    <dbReference type="NCBI Taxonomy" id="94029"/>
    <lineage>
        <taxon>Eukaryota</taxon>
        <taxon>Metazoa</taxon>
        <taxon>Ecdysozoa</taxon>
        <taxon>Arthropoda</taxon>
        <taxon>Chelicerata</taxon>
        <taxon>Arachnida</taxon>
        <taxon>Araneae</taxon>
        <taxon>Araneomorphae</taxon>
        <taxon>Entelegynae</taxon>
        <taxon>Araneoidea</taxon>
        <taxon>Araneidae</taxon>
        <taxon>Argiope</taxon>
    </lineage>
</organism>
<reference evidence="9" key="2">
    <citation type="submission" date="2020-06" db="EMBL/GenBank/DDBJ databases">
        <authorList>
            <person name="Sheffer M."/>
        </authorList>
    </citation>
    <scope>NUCLEOTIDE SEQUENCE</scope>
</reference>
<evidence type="ECO:0000256" key="4">
    <source>
        <dbReference type="ARBA" id="ARBA00022771"/>
    </source>
</evidence>
<keyword evidence="3" id="KW-0677">Repeat</keyword>
<dbReference type="GO" id="GO:0008270">
    <property type="term" value="F:zinc ion binding"/>
    <property type="evidence" value="ECO:0007669"/>
    <property type="project" value="UniProtKB-KW"/>
</dbReference>
<evidence type="ECO:0000256" key="7">
    <source>
        <dbReference type="PROSITE-ProRule" id="PRU00042"/>
    </source>
</evidence>
<evidence type="ECO:0000256" key="3">
    <source>
        <dbReference type="ARBA" id="ARBA00022737"/>
    </source>
</evidence>
<dbReference type="InterPro" id="IPR036236">
    <property type="entry name" value="Znf_C2H2_sf"/>
</dbReference>
<dbReference type="SUPFAM" id="SSF57667">
    <property type="entry name" value="beta-beta-alpha zinc fingers"/>
    <property type="match status" value="2"/>
</dbReference>
<dbReference type="FunFam" id="3.30.160.60:FF:000145">
    <property type="entry name" value="Zinc finger protein 574"/>
    <property type="match status" value="2"/>
</dbReference>
<evidence type="ECO:0000256" key="1">
    <source>
        <dbReference type="ARBA" id="ARBA00004123"/>
    </source>
</evidence>
<gene>
    <name evidence="9" type="ORF">HNY73_009716</name>
</gene>